<protein>
    <submittedName>
        <fullName evidence="6">G6923 protein</fullName>
    </submittedName>
</protein>
<dbReference type="EMBL" id="CAXHTA020000010">
    <property type="protein sequence ID" value="CAL5224265.1"/>
    <property type="molecule type" value="Genomic_DNA"/>
</dbReference>
<evidence type="ECO:0000313" key="6">
    <source>
        <dbReference type="EMBL" id="CAL5224265.1"/>
    </source>
</evidence>
<reference evidence="6 7" key="1">
    <citation type="submission" date="2024-06" db="EMBL/GenBank/DDBJ databases">
        <authorList>
            <person name="Kraege A."/>
            <person name="Thomma B."/>
        </authorList>
    </citation>
    <scope>NUCLEOTIDE SEQUENCE [LARGE SCALE GENOMIC DNA]</scope>
</reference>
<evidence type="ECO:0000256" key="1">
    <source>
        <dbReference type="ARBA" id="ARBA00004173"/>
    </source>
</evidence>
<evidence type="ECO:0000313" key="7">
    <source>
        <dbReference type="Proteomes" id="UP001497392"/>
    </source>
</evidence>
<comment type="similarity">
    <text evidence="2">Belongs to the CIA30 family.</text>
</comment>
<evidence type="ECO:0000259" key="5">
    <source>
        <dbReference type="Pfam" id="PF08547"/>
    </source>
</evidence>
<feature type="domain" description="NADH:ubiquinone oxidoreductase intermediate-associated protein 30" evidence="5">
    <location>
        <begin position="30"/>
        <end position="206"/>
    </location>
</feature>
<accession>A0ABP1G0J4</accession>
<comment type="caution">
    <text evidence="6">The sequence shown here is derived from an EMBL/GenBank/DDBJ whole genome shotgun (WGS) entry which is preliminary data.</text>
</comment>
<evidence type="ECO:0000256" key="4">
    <source>
        <dbReference type="ARBA" id="ARBA00023186"/>
    </source>
</evidence>
<dbReference type="PANTHER" id="PTHR13194:SF18">
    <property type="entry name" value="COMPLEX I INTERMEDIATE-ASSOCIATED PROTEIN 30, MITOCHONDRIAL"/>
    <property type="match status" value="1"/>
</dbReference>
<name>A0ABP1G0J4_9CHLO</name>
<sequence length="221" mass="25253">MAWRTILKQTQRYLDRVQNPYQEGEKLLYSFASQEDLKRWTVFSDHEYGGKSTAELALSDSEPKHALFHGNISSELEGREDASKRMQRSGFAGFNTEDMQGHYLDMEGADSLSFRLKGDGRKYMASVRVDNWIVGETSHDVWQAFLFVRKGGWQDVTIPMHKFLQTHKGRLVETRSEMNIHRILSLGISTASLGDVKQDGPFSLGIQNIKAKMQDVTPYDD</sequence>
<organism evidence="6 7">
    <name type="scientific">Coccomyxa viridis</name>
    <dbReference type="NCBI Taxonomy" id="1274662"/>
    <lineage>
        <taxon>Eukaryota</taxon>
        <taxon>Viridiplantae</taxon>
        <taxon>Chlorophyta</taxon>
        <taxon>core chlorophytes</taxon>
        <taxon>Trebouxiophyceae</taxon>
        <taxon>Trebouxiophyceae incertae sedis</taxon>
        <taxon>Coccomyxaceae</taxon>
        <taxon>Coccomyxa</taxon>
    </lineage>
</organism>
<evidence type="ECO:0000256" key="2">
    <source>
        <dbReference type="ARBA" id="ARBA00007884"/>
    </source>
</evidence>
<keyword evidence="7" id="KW-1185">Reference proteome</keyword>
<gene>
    <name evidence="6" type="primary">g6923</name>
    <name evidence="6" type="ORF">VP750_LOCUS5924</name>
</gene>
<evidence type="ECO:0000256" key="3">
    <source>
        <dbReference type="ARBA" id="ARBA00023128"/>
    </source>
</evidence>
<dbReference type="Proteomes" id="UP001497392">
    <property type="component" value="Unassembled WGS sequence"/>
</dbReference>
<dbReference type="InterPro" id="IPR008979">
    <property type="entry name" value="Galactose-bd-like_sf"/>
</dbReference>
<keyword evidence="4" id="KW-0143">Chaperone</keyword>
<dbReference type="InterPro" id="IPR039131">
    <property type="entry name" value="NDUFAF1"/>
</dbReference>
<dbReference type="SUPFAM" id="SSF49785">
    <property type="entry name" value="Galactose-binding domain-like"/>
    <property type="match status" value="1"/>
</dbReference>
<proteinExistence type="inferred from homology"/>
<keyword evidence="3" id="KW-0496">Mitochondrion</keyword>
<comment type="subcellular location">
    <subcellularLocation>
        <location evidence="1">Mitochondrion</location>
    </subcellularLocation>
</comment>
<dbReference type="Pfam" id="PF08547">
    <property type="entry name" value="CIA30"/>
    <property type="match status" value="1"/>
</dbReference>
<dbReference type="PANTHER" id="PTHR13194">
    <property type="entry name" value="COMPLEX I INTERMEDIATE-ASSOCIATED PROTEIN 30"/>
    <property type="match status" value="1"/>
</dbReference>
<dbReference type="InterPro" id="IPR013857">
    <property type="entry name" value="NADH-UbQ_OxRdtase-assoc_prot30"/>
</dbReference>